<dbReference type="AlphaFoldDB" id="A0A168KSF7"/>
<organism evidence="5 6">
    <name type="scientific">Paenibacillus glacialis</name>
    <dbReference type="NCBI Taxonomy" id="494026"/>
    <lineage>
        <taxon>Bacteria</taxon>
        <taxon>Bacillati</taxon>
        <taxon>Bacillota</taxon>
        <taxon>Bacilli</taxon>
        <taxon>Bacillales</taxon>
        <taxon>Paenibacillaceae</taxon>
        <taxon>Paenibacillus</taxon>
    </lineage>
</organism>
<comment type="caution">
    <text evidence="5">The sequence shown here is derived from an EMBL/GenBank/DDBJ whole genome shotgun (WGS) entry which is preliminary data.</text>
</comment>
<feature type="domain" description="Lipoyl-binding" evidence="4">
    <location>
        <begin position="54"/>
        <end position="115"/>
    </location>
</feature>
<dbReference type="GO" id="GO:0030313">
    <property type="term" value="C:cell envelope"/>
    <property type="evidence" value="ECO:0007669"/>
    <property type="project" value="UniProtKB-SubCell"/>
</dbReference>
<dbReference type="InterPro" id="IPR000089">
    <property type="entry name" value="Biotin_lipoyl"/>
</dbReference>
<accession>A0A168KSF7</accession>
<evidence type="ECO:0000313" key="5">
    <source>
        <dbReference type="EMBL" id="OAB42405.1"/>
    </source>
</evidence>
<dbReference type="PANTHER" id="PTHR32347:SF23">
    <property type="entry name" value="BLL5650 PROTEIN"/>
    <property type="match status" value="1"/>
</dbReference>
<dbReference type="InterPro" id="IPR050465">
    <property type="entry name" value="UPF0194_transport"/>
</dbReference>
<dbReference type="Gene3D" id="2.40.30.170">
    <property type="match status" value="1"/>
</dbReference>
<dbReference type="Gene3D" id="2.40.50.100">
    <property type="match status" value="1"/>
</dbReference>
<dbReference type="EMBL" id="LVJH01000021">
    <property type="protein sequence ID" value="OAB42405.1"/>
    <property type="molecule type" value="Genomic_DNA"/>
</dbReference>
<dbReference type="Pfam" id="PF00364">
    <property type="entry name" value="Biotin_lipoyl"/>
    <property type="match status" value="1"/>
</dbReference>
<gene>
    <name evidence="5" type="ORF">PGLA_12075</name>
</gene>
<dbReference type="STRING" id="494026.PGLA_12075"/>
<evidence type="ECO:0000256" key="1">
    <source>
        <dbReference type="ARBA" id="ARBA00004196"/>
    </source>
</evidence>
<reference evidence="5 6" key="1">
    <citation type="submission" date="2016-03" db="EMBL/GenBank/DDBJ databases">
        <title>Draft genome sequence of Paenibacillus glacialis DSM 22343.</title>
        <authorList>
            <person name="Shin S.-K."/>
            <person name="Yi H."/>
        </authorList>
    </citation>
    <scope>NUCLEOTIDE SEQUENCE [LARGE SCALE GENOMIC DNA]</scope>
    <source>
        <strain evidence="5 6">DSM 22343</strain>
    </source>
</reference>
<feature type="transmembrane region" description="Helical" evidence="3">
    <location>
        <begin position="6"/>
        <end position="24"/>
    </location>
</feature>
<keyword evidence="3" id="KW-1133">Transmembrane helix</keyword>
<evidence type="ECO:0000313" key="6">
    <source>
        <dbReference type="Proteomes" id="UP000076967"/>
    </source>
</evidence>
<dbReference type="Proteomes" id="UP000076967">
    <property type="component" value="Unassembled WGS sequence"/>
</dbReference>
<name>A0A168KSF7_9BACL</name>
<dbReference type="PANTHER" id="PTHR32347">
    <property type="entry name" value="EFFLUX SYSTEM COMPONENT YKNX-RELATED"/>
    <property type="match status" value="1"/>
</dbReference>
<keyword evidence="2" id="KW-0175">Coiled coil</keyword>
<sequence length="210" mass="22697">MKIKVGFYIGMAIALIVGGSLLVVKGKDAVSQAESRKQGMIEAEQTTIFYQKSPGSIVEVGAAVGDSMKQGEVLFKVKSAVEGEMDVLAPDDGLINRIVAKPGDQVQQGAPMAILQKNNYYTDLYIQESEIQKLEVNQSVGVHFPYLDHPTQVTGVITSISAAPQFASLRMTREKGQADLSMFVVRISMDSNADLLPGMTAEVKLDEITD</sequence>
<protein>
    <recommendedName>
        <fullName evidence="4">Lipoyl-binding domain-containing protein</fullName>
    </recommendedName>
</protein>
<dbReference type="SUPFAM" id="SSF51230">
    <property type="entry name" value="Single hybrid motif"/>
    <property type="match status" value="1"/>
</dbReference>
<evidence type="ECO:0000259" key="4">
    <source>
        <dbReference type="Pfam" id="PF00364"/>
    </source>
</evidence>
<comment type="subcellular location">
    <subcellularLocation>
        <location evidence="1">Cell envelope</location>
    </subcellularLocation>
</comment>
<dbReference type="InterPro" id="IPR011053">
    <property type="entry name" value="Single_hybrid_motif"/>
</dbReference>
<evidence type="ECO:0000256" key="3">
    <source>
        <dbReference type="SAM" id="Phobius"/>
    </source>
</evidence>
<evidence type="ECO:0000256" key="2">
    <source>
        <dbReference type="ARBA" id="ARBA00023054"/>
    </source>
</evidence>
<keyword evidence="3" id="KW-0812">Transmembrane</keyword>
<keyword evidence="6" id="KW-1185">Reference proteome</keyword>
<keyword evidence="3" id="KW-0472">Membrane</keyword>
<dbReference type="RefSeq" id="WP_068533011.1">
    <property type="nucleotide sequence ID" value="NZ_LVJH01000021.1"/>
</dbReference>
<proteinExistence type="predicted"/>
<dbReference type="OrthoDB" id="1634554at2"/>